<name>A0AAD6T8N8_9AGAR</name>
<reference evidence="1" key="1">
    <citation type="submission" date="2023-03" db="EMBL/GenBank/DDBJ databases">
        <title>Massive genome expansion in bonnet fungi (Mycena s.s.) driven by repeated elements and novel gene families across ecological guilds.</title>
        <authorList>
            <consortium name="Lawrence Berkeley National Laboratory"/>
            <person name="Harder C.B."/>
            <person name="Miyauchi S."/>
            <person name="Viragh M."/>
            <person name="Kuo A."/>
            <person name="Thoen E."/>
            <person name="Andreopoulos B."/>
            <person name="Lu D."/>
            <person name="Skrede I."/>
            <person name="Drula E."/>
            <person name="Henrissat B."/>
            <person name="Morin E."/>
            <person name="Kohler A."/>
            <person name="Barry K."/>
            <person name="LaButti K."/>
            <person name="Morin E."/>
            <person name="Salamov A."/>
            <person name="Lipzen A."/>
            <person name="Mereny Z."/>
            <person name="Hegedus B."/>
            <person name="Baldrian P."/>
            <person name="Stursova M."/>
            <person name="Weitz H."/>
            <person name="Taylor A."/>
            <person name="Grigoriev I.V."/>
            <person name="Nagy L.G."/>
            <person name="Martin F."/>
            <person name="Kauserud H."/>
        </authorList>
    </citation>
    <scope>NUCLEOTIDE SEQUENCE</scope>
    <source>
        <strain evidence="1">CBHHK200</strain>
    </source>
</reference>
<dbReference type="EMBL" id="JARJCM010000016">
    <property type="protein sequence ID" value="KAJ7041549.1"/>
    <property type="molecule type" value="Genomic_DNA"/>
</dbReference>
<comment type="caution">
    <text evidence="1">The sequence shown here is derived from an EMBL/GenBank/DDBJ whole genome shotgun (WGS) entry which is preliminary data.</text>
</comment>
<evidence type="ECO:0000313" key="2">
    <source>
        <dbReference type="Proteomes" id="UP001218188"/>
    </source>
</evidence>
<feature type="non-terminal residue" evidence="1">
    <location>
        <position position="526"/>
    </location>
</feature>
<accession>A0AAD6T8N8</accession>
<protein>
    <submittedName>
        <fullName evidence="1">Uncharacterized protein</fullName>
    </submittedName>
</protein>
<dbReference type="AlphaFoldDB" id="A0AAD6T8N8"/>
<dbReference type="SUPFAM" id="SSF48371">
    <property type="entry name" value="ARM repeat"/>
    <property type="match status" value="1"/>
</dbReference>
<dbReference type="Proteomes" id="UP001218188">
    <property type="component" value="Unassembled WGS sequence"/>
</dbReference>
<proteinExistence type="predicted"/>
<dbReference type="Gene3D" id="1.25.10.10">
    <property type="entry name" value="Leucine-rich Repeat Variant"/>
    <property type="match status" value="1"/>
</dbReference>
<dbReference type="InterPro" id="IPR011989">
    <property type="entry name" value="ARM-like"/>
</dbReference>
<gene>
    <name evidence="1" type="ORF">C8F04DRAFT_1230320</name>
</gene>
<organism evidence="1 2">
    <name type="scientific">Mycena alexandri</name>
    <dbReference type="NCBI Taxonomy" id="1745969"/>
    <lineage>
        <taxon>Eukaryota</taxon>
        <taxon>Fungi</taxon>
        <taxon>Dikarya</taxon>
        <taxon>Basidiomycota</taxon>
        <taxon>Agaricomycotina</taxon>
        <taxon>Agaricomycetes</taxon>
        <taxon>Agaricomycetidae</taxon>
        <taxon>Agaricales</taxon>
        <taxon>Marasmiineae</taxon>
        <taxon>Mycenaceae</taxon>
        <taxon>Mycena</taxon>
    </lineage>
</organism>
<keyword evidence="2" id="KW-1185">Reference proteome</keyword>
<evidence type="ECO:0000313" key="1">
    <source>
        <dbReference type="EMBL" id="KAJ7041549.1"/>
    </source>
</evidence>
<dbReference type="InterPro" id="IPR016024">
    <property type="entry name" value="ARM-type_fold"/>
</dbReference>
<sequence length="526" mass="58766">MHHSEKRVVLRRGAMGPASDRQVARLPAFVQPGGPRPDSSTVLAPKAAMYLEWMNSTFDSQYMYKAVRLVAEDFSKLLCAVDDHLTIILFESHFCRLLFTSICDSDDKALHTRMPPPPRPQSVHSWWSDSNKPGATIALHPLASRLSKLLYHRQVIGVIKRHSPPPLSEYELDALVPYLPSKELWDSTKTLILKQILVTSKFELGVLAILETELLHVLVALLQNGSLVELTCSVLESIFSESRKQTNYRAYDLSPTPLYADLGRSLLLYMRQILYHCFLFPNLKPTFQTPRKDSIDSVLPAVIESLASLPDQPHDELRILLGNVCSPLEENVVETILPYLESRQVSPLVKTAILSTISQFQFTDEILANTSFLSILLQLMESPDRVVLQPTCCIVCNIASYHSSPSAQTLLIRNDFARALVSVLRRTDASGTAVEQAVEALCHLSSGSWARTTMIIKADAIPLLAEMLCFHDPRILRSTCKILDYVASHQDAVPSLIIQFDPQAVAVEVRNMILTLVRVLDTGNAH</sequence>